<keyword evidence="2" id="KW-1185">Reference proteome</keyword>
<sequence>MHPAVHCSKGALVYHSDPSKEERWFVAFGNALMFRRIFYMHFGALATRTDPGKGARARIPDAEEKAFLVANGACSKNASGDGVKLVDVAAIAAGFRAAYMKNPGSTRTPVGPVDALEILENVSTAPRLTQSEALAIGGAR</sequence>
<organism evidence="1 2">
    <name type="scientific">Coccomyxa subellipsoidea</name>
    <dbReference type="NCBI Taxonomy" id="248742"/>
    <lineage>
        <taxon>Eukaryota</taxon>
        <taxon>Viridiplantae</taxon>
        <taxon>Chlorophyta</taxon>
        <taxon>core chlorophytes</taxon>
        <taxon>Trebouxiophyceae</taxon>
        <taxon>Trebouxiophyceae incertae sedis</taxon>
        <taxon>Coccomyxaceae</taxon>
        <taxon>Coccomyxa</taxon>
    </lineage>
</organism>
<proteinExistence type="predicted"/>
<evidence type="ECO:0000313" key="2">
    <source>
        <dbReference type="Proteomes" id="UP001491310"/>
    </source>
</evidence>
<reference evidence="1 2" key="1">
    <citation type="journal article" date="2024" name="Nat. Commun.">
        <title>Phylogenomics reveals the evolutionary origins of lichenization in chlorophyte algae.</title>
        <authorList>
            <person name="Puginier C."/>
            <person name="Libourel C."/>
            <person name="Otte J."/>
            <person name="Skaloud P."/>
            <person name="Haon M."/>
            <person name="Grisel S."/>
            <person name="Petersen M."/>
            <person name="Berrin J.G."/>
            <person name="Delaux P.M."/>
            <person name="Dal Grande F."/>
            <person name="Keller J."/>
        </authorList>
    </citation>
    <scope>NUCLEOTIDE SEQUENCE [LARGE SCALE GENOMIC DNA]</scope>
    <source>
        <strain evidence="1 2">SAG 216-7</strain>
    </source>
</reference>
<dbReference type="Proteomes" id="UP001491310">
    <property type="component" value="Unassembled WGS sequence"/>
</dbReference>
<protein>
    <submittedName>
        <fullName evidence="1">Uncharacterized protein</fullName>
    </submittedName>
</protein>
<comment type="caution">
    <text evidence="1">The sequence shown here is derived from an EMBL/GenBank/DDBJ whole genome shotgun (WGS) entry which is preliminary data.</text>
</comment>
<name>A0ABR2YV55_9CHLO</name>
<accession>A0ABR2YV55</accession>
<evidence type="ECO:0000313" key="1">
    <source>
        <dbReference type="EMBL" id="KAK9915527.1"/>
    </source>
</evidence>
<gene>
    <name evidence="1" type="ORF">WJX75_000234</name>
</gene>
<dbReference type="EMBL" id="JALJOT010000004">
    <property type="protein sequence ID" value="KAK9915527.1"/>
    <property type="molecule type" value="Genomic_DNA"/>
</dbReference>